<dbReference type="EMBL" id="FNBX01000003">
    <property type="protein sequence ID" value="SDF28387.1"/>
    <property type="molecule type" value="Genomic_DNA"/>
</dbReference>
<dbReference type="STRING" id="571438.SAMN05192586_103142"/>
<gene>
    <name evidence="2" type="ORF">SAMN05192586_103142</name>
</gene>
<evidence type="ECO:0000313" key="3">
    <source>
        <dbReference type="Proteomes" id="UP000199355"/>
    </source>
</evidence>
<protein>
    <submittedName>
        <fullName evidence="2">Uncharacterized protein</fullName>
    </submittedName>
</protein>
<organism evidence="2 3">
    <name type="scientific">Desulfovibrio legallii</name>
    <dbReference type="NCBI Taxonomy" id="571438"/>
    <lineage>
        <taxon>Bacteria</taxon>
        <taxon>Pseudomonadati</taxon>
        <taxon>Thermodesulfobacteriota</taxon>
        <taxon>Desulfovibrionia</taxon>
        <taxon>Desulfovibrionales</taxon>
        <taxon>Desulfovibrionaceae</taxon>
        <taxon>Desulfovibrio</taxon>
    </lineage>
</organism>
<dbReference type="Proteomes" id="UP000199355">
    <property type="component" value="Unassembled WGS sequence"/>
</dbReference>
<accession>A0A1G7JTU4</accession>
<name>A0A1G7JTU4_9BACT</name>
<reference evidence="3" key="1">
    <citation type="submission" date="2016-10" db="EMBL/GenBank/DDBJ databases">
        <authorList>
            <person name="Varghese N."/>
            <person name="Submissions S."/>
        </authorList>
    </citation>
    <scope>NUCLEOTIDE SEQUENCE [LARGE SCALE GENOMIC DNA]</scope>
    <source>
        <strain evidence="3">KHC7</strain>
    </source>
</reference>
<keyword evidence="3" id="KW-1185">Reference proteome</keyword>
<sequence length="70" mass="8154">MQQPKQQKPARLPSGGGGSVPSLTQLRALRLAQKESNQRIEELKMRLFRITEQHMDQAVRLVRRWMADKE</sequence>
<proteinExistence type="predicted"/>
<dbReference type="OrthoDB" id="5461111at2"/>
<dbReference type="AlphaFoldDB" id="A0A1G7JTU4"/>
<feature type="region of interest" description="Disordered" evidence="1">
    <location>
        <begin position="1"/>
        <end position="23"/>
    </location>
</feature>
<evidence type="ECO:0000256" key="1">
    <source>
        <dbReference type="SAM" id="MobiDB-lite"/>
    </source>
</evidence>
<dbReference type="RefSeq" id="WP_092152894.1">
    <property type="nucleotide sequence ID" value="NZ_FNBX01000003.1"/>
</dbReference>
<evidence type="ECO:0000313" key="2">
    <source>
        <dbReference type="EMBL" id="SDF28387.1"/>
    </source>
</evidence>